<keyword evidence="3" id="KW-0862">Zinc</keyword>
<dbReference type="InterPro" id="IPR036291">
    <property type="entry name" value="NAD(P)-bd_dom_sf"/>
</dbReference>
<dbReference type="PANTHER" id="PTHR43880">
    <property type="entry name" value="ALCOHOL DEHYDROGENASE"/>
    <property type="match status" value="1"/>
</dbReference>
<evidence type="ECO:0000256" key="3">
    <source>
        <dbReference type="ARBA" id="ARBA00022833"/>
    </source>
</evidence>
<proteinExistence type="predicted"/>
<dbReference type="Gene3D" id="3.40.50.720">
    <property type="entry name" value="NAD(P)-binding Rossmann-like Domain"/>
    <property type="match status" value="1"/>
</dbReference>
<comment type="subunit">
    <text evidence="1">Homodimer.</text>
</comment>
<comment type="caution">
    <text evidence="4">The sequence shown here is derived from an EMBL/GenBank/DDBJ whole genome shotgun (WGS) entry which is preliminary data.</text>
</comment>
<keyword evidence="2" id="KW-0479">Metal-binding</keyword>
<dbReference type="AlphaFoldDB" id="A0A5N5HK01"/>
<dbReference type="Gene3D" id="3.90.180.10">
    <property type="entry name" value="Medium-chain alcohol dehydrogenases, catalytic domain"/>
    <property type="match status" value="1"/>
</dbReference>
<sequence length="124" mass="13655">MESAENDDYDGYVGGGLQSKYKIPLGMFGKLPVPVKRRVIIEMTGGGADYCSECDGWASLVKEAYAWLGRDSYGRCRDKPGSEVSLPSHDILRSGKTLMGSLFRGLEPESDIPALINRYMDKVI</sequence>
<organism evidence="4 5">
    <name type="scientific">Pyrus ussuriensis x Pyrus communis</name>
    <dbReference type="NCBI Taxonomy" id="2448454"/>
    <lineage>
        <taxon>Eukaryota</taxon>
        <taxon>Viridiplantae</taxon>
        <taxon>Streptophyta</taxon>
        <taxon>Embryophyta</taxon>
        <taxon>Tracheophyta</taxon>
        <taxon>Spermatophyta</taxon>
        <taxon>Magnoliopsida</taxon>
        <taxon>eudicotyledons</taxon>
        <taxon>Gunneridae</taxon>
        <taxon>Pentapetalae</taxon>
        <taxon>rosids</taxon>
        <taxon>fabids</taxon>
        <taxon>Rosales</taxon>
        <taxon>Rosaceae</taxon>
        <taxon>Amygdaloideae</taxon>
        <taxon>Maleae</taxon>
        <taxon>Pyrus</taxon>
    </lineage>
</organism>
<accession>A0A5N5HK01</accession>
<dbReference type="GO" id="GO:0046294">
    <property type="term" value="P:formaldehyde catabolic process"/>
    <property type="evidence" value="ECO:0007669"/>
    <property type="project" value="TreeGrafter"/>
</dbReference>
<dbReference type="OrthoDB" id="417550at2759"/>
<evidence type="ECO:0000256" key="2">
    <source>
        <dbReference type="ARBA" id="ARBA00022723"/>
    </source>
</evidence>
<gene>
    <name evidence="4" type="ORF">D8674_033104</name>
</gene>
<reference evidence="4 5" key="1">
    <citation type="submission" date="2019-09" db="EMBL/GenBank/DDBJ databases">
        <authorList>
            <person name="Ou C."/>
        </authorList>
    </citation>
    <scope>NUCLEOTIDE SEQUENCE [LARGE SCALE GENOMIC DNA]</scope>
    <source>
        <strain evidence="4">S2</strain>
        <tissue evidence="4">Leaf</tissue>
    </source>
</reference>
<protein>
    <submittedName>
        <fullName evidence="4">Alcohol dehydrogenase-like 7</fullName>
    </submittedName>
</protein>
<dbReference type="GO" id="GO:0051903">
    <property type="term" value="F:S-(hydroxymethyl)glutathione dehydrogenase [NAD(P)+] activity"/>
    <property type="evidence" value="ECO:0007669"/>
    <property type="project" value="TreeGrafter"/>
</dbReference>
<evidence type="ECO:0000256" key="1">
    <source>
        <dbReference type="ARBA" id="ARBA00011738"/>
    </source>
</evidence>
<name>A0A5N5HK01_9ROSA</name>
<evidence type="ECO:0000313" key="4">
    <source>
        <dbReference type="EMBL" id="KAB2628309.1"/>
    </source>
</evidence>
<dbReference type="EMBL" id="SMOL01000148">
    <property type="protein sequence ID" value="KAB2628309.1"/>
    <property type="molecule type" value="Genomic_DNA"/>
</dbReference>
<dbReference type="Proteomes" id="UP000327157">
    <property type="component" value="Chromosome 8"/>
</dbReference>
<reference evidence="5" key="2">
    <citation type="submission" date="2019-10" db="EMBL/GenBank/DDBJ databases">
        <title>A de novo genome assembly of a pear dwarfing rootstock.</title>
        <authorList>
            <person name="Wang F."/>
            <person name="Wang J."/>
            <person name="Li S."/>
            <person name="Zhang Y."/>
            <person name="Fang M."/>
            <person name="Ma L."/>
            <person name="Zhao Y."/>
            <person name="Jiang S."/>
        </authorList>
    </citation>
    <scope>NUCLEOTIDE SEQUENCE [LARGE SCALE GENOMIC DNA]</scope>
</reference>
<evidence type="ECO:0000313" key="5">
    <source>
        <dbReference type="Proteomes" id="UP000327157"/>
    </source>
</evidence>
<dbReference type="SUPFAM" id="SSF51735">
    <property type="entry name" value="NAD(P)-binding Rossmann-fold domains"/>
    <property type="match status" value="1"/>
</dbReference>
<reference evidence="4 5" key="3">
    <citation type="submission" date="2019-11" db="EMBL/GenBank/DDBJ databases">
        <title>A de novo genome assembly of a pear dwarfing rootstock.</title>
        <authorList>
            <person name="Wang F."/>
            <person name="Wang J."/>
            <person name="Li S."/>
            <person name="Zhang Y."/>
            <person name="Fang M."/>
            <person name="Ma L."/>
            <person name="Zhao Y."/>
            <person name="Jiang S."/>
        </authorList>
    </citation>
    <scope>NUCLEOTIDE SEQUENCE [LARGE SCALE GENOMIC DNA]</scope>
    <source>
        <strain evidence="4">S2</strain>
        <tissue evidence="4">Leaf</tissue>
    </source>
</reference>
<dbReference type="GO" id="GO:0005829">
    <property type="term" value="C:cytosol"/>
    <property type="evidence" value="ECO:0007669"/>
    <property type="project" value="TreeGrafter"/>
</dbReference>
<keyword evidence="5" id="KW-1185">Reference proteome</keyword>
<dbReference type="GO" id="GO:0008270">
    <property type="term" value="F:zinc ion binding"/>
    <property type="evidence" value="ECO:0007669"/>
    <property type="project" value="TreeGrafter"/>
</dbReference>
<dbReference type="PANTHER" id="PTHR43880:SF7">
    <property type="entry name" value="ALCOHOL DEHYDROGENASE-LIKE 7"/>
    <property type="match status" value="1"/>
</dbReference>